<dbReference type="SUPFAM" id="SSF47986">
    <property type="entry name" value="DEATH domain"/>
    <property type="match status" value="1"/>
</dbReference>
<dbReference type="GO" id="GO:0005829">
    <property type="term" value="C:cytosol"/>
    <property type="evidence" value="ECO:0007669"/>
    <property type="project" value="UniProtKB-SubCell"/>
</dbReference>
<dbReference type="InterPro" id="IPR025307">
    <property type="entry name" value="FIIND_dom"/>
</dbReference>
<dbReference type="Pfam" id="PF05729">
    <property type="entry name" value="NACHT"/>
    <property type="match status" value="1"/>
</dbReference>
<keyword evidence="4" id="KW-0399">Innate immunity</keyword>
<evidence type="ECO:0000256" key="8">
    <source>
        <dbReference type="ARBA" id="ARBA00022840"/>
    </source>
</evidence>
<evidence type="ECO:0000256" key="10">
    <source>
        <dbReference type="ARBA" id="ARBA00023198"/>
    </source>
</evidence>
<evidence type="ECO:0000256" key="4">
    <source>
        <dbReference type="ARBA" id="ARBA00022588"/>
    </source>
</evidence>
<dbReference type="GO" id="GO:0050727">
    <property type="term" value="P:regulation of inflammatory response"/>
    <property type="evidence" value="ECO:0007669"/>
    <property type="project" value="TreeGrafter"/>
</dbReference>
<dbReference type="AlphaFoldDB" id="A0A4X2KTT6"/>
<dbReference type="FunFam" id="3.40.50.300:FF:000442">
    <property type="entry name" value="NACHT, LRR and PYD domains-containing protein 3"/>
    <property type="match status" value="1"/>
</dbReference>
<evidence type="ECO:0000313" key="15">
    <source>
        <dbReference type="Ensembl" id="ENSVURP00010015118.1"/>
    </source>
</evidence>
<dbReference type="FunFam" id="1.10.533.10:FF:000013">
    <property type="entry name" value="Apoptosis-associated speck-like protein containing a CARD"/>
    <property type="match status" value="1"/>
</dbReference>
<evidence type="ECO:0000259" key="13">
    <source>
        <dbReference type="PROSITE" id="PS50837"/>
    </source>
</evidence>
<dbReference type="Gene3D" id="1.10.533.10">
    <property type="entry name" value="Death Domain, Fas"/>
    <property type="match status" value="1"/>
</dbReference>
<feature type="domain" description="FIIND" evidence="14">
    <location>
        <begin position="704"/>
        <end position="985"/>
    </location>
</feature>
<evidence type="ECO:0000259" key="12">
    <source>
        <dbReference type="PROSITE" id="PS50209"/>
    </source>
</evidence>
<dbReference type="OMA" id="SWMVCTC"/>
<dbReference type="InterPro" id="IPR001315">
    <property type="entry name" value="CARD"/>
</dbReference>
<gene>
    <name evidence="15" type="primary">NLRP1</name>
</gene>
<feature type="compositionally biased region" description="Basic and acidic residues" evidence="11">
    <location>
        <begin position="650"/>
        <end position="669"/>
    </location>
</feature>
<evidence type="ECO:0000256" key="5">
    <source>
        <dbReference type="ARBA" id="ARBA00022614"/>
    </source>
</evidence>
<evidence type="ECO:0000256" key="3">
    <source>
        <dbReference type="ARBA" id="ARBA00022490"/>
    </source>
</evidence>
<reference evidence="15" key="2">
    <citation type="submission" date="2025-08" db="UniProtKB">
        <authorList>
            <consortium name="Ensembl"/>
        </authorList>
    </citation>
    <scope>IDENTIFICATION</scope>
</reference>
<dbReference type="PANTHER" id="PTHR45690">
    <property type="entry name" value="NACHT, LRR AND PYD DOMAINS-CONTAINING PROTEIN 12"/>
    <property type="match status" value="1"/>
</dbReference>
<comment type="similarity">
    <text evidence="2">Belongs to the NLRP family.</text>
</comment>
<dbReference type="CDD" id="cd08330">
    <property type="entry name" value="CARD_ASC_NALP1"/>
    <property type="match status" value="1"/>
</dbReference>
<dbReference type="GO" id="GO:0045087">
    <property type="term" value="P:innate immune response"/>
    <property type="evidence" value="ECO:0007669"/>
    <property type="project" value="UniProtKB-KW"/>
</dbReference>
<evidence type="ECO:0000256" key="11">
    <source>
        <dbReference type="SAM" id="MobiDB-lite"/>
    </source>
</evidence>
<dbReference type="InterPro" id="IPR050637">
    <property type="entry name" value="NLRP_innate_immun_reg"/>
</dbReference>
<dbReference type="Proteomes" id="UP000314987">
    <property type="component" value="Unassembled WGS sequence"/>
</dbReference>
<evidence type="ECO:0000256" key="9">
    <source>
        <dbReference type="ARBA" id="ARBA00022859"/>
    </source>
</evidence>
<dbReference type="Pfam" id="PF00619">
    <property type="entry name" value="CARD"/>
    <property type="match status" value="1"/>
</dbReference>
<keyword evidence="7" id="KW-0547">Nucleotide-binding</keyword>
<dbReference type="GO" id="GO:0006954">
    <property type="term" value="P:inflammatory response"/>
    <property type="evidence" value="ECO:0007669"/>
    <property type="project" value="UniProtKB-KW"/>
</dbReference>
<dbReference type="InterPro" id="IPR033516">
    <property type="entry name" value="CARD8/ASC/NALP1_CARD"/>
</dbReference>
<dbReference type="InterPro" id="IPR041075">
    <property type="entry name" value="NOD1/2_WH"/>
</dbReference>
<dbReference type="STRING" id="29139.ENSVURP00010015118"/>
<dbReference type="InterPro" id="IPR041267">
    <property type="entry name" value="NLRP_HD2"/>
</dbReference>
<keyword evidence="5" id="KW-0433">Leucine-rich repeat</keyword>
<dbReference type="Gene3D" id="3.80.10.10">
    <property type="entry name" value="Ribonuclease Inhibitor"/>
    <property type="match status" value="1"/>
</dbReference>
<keyword evidence="9" id="KW-0391">Immunity</keyword>
<proteinExistence type="inferred from homology"/>
<feature type="domain" description="CARD" evidence="12">
    <location>
        <begin position="991"/>
        <end position="1074"/>
    </location>
</feature>
<dbReference type="SUPFAM" id="SSF52540">
    <property type="entry name" value="P-loop containing nucleoside triphosphate hydrolases"/>
    <property type="match status" value="1"/>
</dbReference>
<dbReference type="SUPFAM" id="SSF52047">
    <property type="entry name" value="RNI-like"/>
    <property type="match status" value="1"/>
</dbReference>
<keyword evidence="16" id="KW-1185">Reference proteome</keyword>
<keyword evidence="3" id="KW-0963">Cytoplasm</keyword>
<dbReference type="PROSITE" id="PS50837">
    <property type="entry name" value="NACHT"/>
    <property type="match status" value="1"/>
</dbReference>
<dbReference type="InterPro" id="IPR027417">
    <property type="entry name" value="P-loop_NTPase"/>
</dbReference>
<dbReference type="PROSITE" id="PS51830">
    <property type="entry name" value="FIIND"/>
    <property type="match status" value="1"/>
</dbReference>
<organism evidence="15 16">
    <name type="scientific">Vombatus ursinus</name>
    <name type="common">Common wombat</name>
    <dbReference type="NCBI Taxonomy" id="29139"/>
    <lineage>
        <taxon>Eukaryota</taxon>
        <taxon>Metazoa</taxon>
        <taxon>Chordata</taxon>
        <taxon>Craniata</taxon>
        <taxon>Vertebrata</taxon>
        <taxon>Euteleostomi</taxon>
        <taxon>Mammalia</taxon>
        <taxon>Metatheria</taxon>
        <taxon>Diprotodontia</taxon>
        <taxon>Vombatidae</taxon>
        <taxon>Vombatus</taxon>
    </lineage>
</organism>
<dbReference type="Ensembl" id="ENSVURT00010017179.1">
    <property type="protein sequence ID" value="ENSVURP00010015118.1"/>
    <property type="gene ID" value="ENSVURG00010011566.1"/>
</dbReference>
<evidence type="ECO:0000256" key="1">
    <source>
        <dbReference type="ARBA" id="ARBA00004514"/>
    </source>
</evidence>
<keyword evidence="8" id="KW-0067">ATP-binding</keyword>
<feature type="domain" description="NACHT" evidence="13">
    <location>
        <begin position="96"/>
        <end position="300"/>
    </location>
</feature>
<dbReference type="Gene3D" id="3.40.50.300">
    <property type="entry name" value="P-loop containing nucleotide triphosphate hydrolases"/>
    <property type="match status" value="1"/>
</dbReference>
<dbReference type="InterPro" id="IPR032675">
    <property type="entry name" value="LRR_dom_sf"/>
</dbReference>
<evidence type="ECO:0000259" key="14">
    <source>
        <dbReference type="PROSITE" id="PS51830"/>
    </source>
</evidence>
<evidence type="ECO:0008006" key="17">
    <source>
        <dbReference type="Google" id="ProtNLM"/>
    </source>
</evidence>
<evidence type="ECO:0000313" key="16">
    <source>
        <dbReference type="Proteomes" id="UP000314987"/>
    </source>
</evidence>
<dbReference type="PROSITE" id="PS50209">
    <property type="entry name" value="CARD"/>
    <property type="match status" value="1"/>
</dbReference>
<dbReference type="Pfam" id="PF17776">
    <property type="entry name" value="NLRC4_HD2"/>
    <property type="match status" value="1"/>
</dbReference>
<evidence type="ECO:0000256" key="2">
    <source>
        <dbReference type="ARBA" id="ARBA00008665"/>
    </source>
</evidence>
<dbReference type="Pfam" id="PF17779">
    <property type="entry name" value="WHD_NOD2"/>
    <property type="match status" value="1"/>
</dbReference>
<dbReference type="PANTHER" id="PTHR45690:SF15">
    <property type="entry name" value="NACHT, LRR AND PYD DOMAINS-CONTAINING PROTEIN 14"/>
    <property type="match status" value="1"/>
</dbReference>
<feature type="region of interest" description="Disordered" evidence="11">
    <location>
        <begin position="648"/>
        <end position="692"/>
    </location>
</feature>
<evidence type="ECO:0000256" key="6">
    <source>
        <dbReference type="ARBA" id="ARBA00022737"/>
    </source>
</evidence>
<dbReference type="GO" id="GO:0042981">
    <property type="term" value="P:regulation of apoptotic process"/>
    <property type="evidence" value="ECO:0007669"/>
    <property type="project" value="InterPro"/>
</dbReference>
<dbReference type="Pfam" id="PF13553">
    <property type="entry name" value="FIIND"/>
    <property type="match status" value="1"/>
</dbReference>
<feature type="compositionally biased region" description="Polar residues" evidence="11">
    <location>
        <begin position="673"/>
        <end position="688"/>
    </location>
</feature>
<dbReference type="Pfam" id="PF23679">
    <property type="entry name" value="UPA-FIIND"/>
    <property type="match status" value="1"/>
</dbReference>
<comment type="subcellular location">
    <subcellularLocation>
        <location evidence="1">Cytoplasm</location>
        <location evidence="1">Cytosol</location>
    </subcellularLocation>
</comment>
<keyword evidence="10" id="KW-0395">Inflammatory response</keyword>
<dbReference type="GeneTree" id="ENSGT00940000162005"/>
<protein>
    <recommendedName>
        <fullName evidence="17">NACHT domain-containing protein</fullName>
    </recommendedName>
</protein>
<accession>A0A4X2KTT6</accession>
<dbReference type="InterPro" id="IPR011029">
    <property type="entry name" value="DEATH-like_dom_sf"/>
</dbReference>
<evidence type="ECO:0000256" key="7">
    <source>
        <dbReference type="ARBA" id="ARBA00022741"/>
    </source>
</evidence>
<sequence>MSINLYFSCFFFTVIGNRRKYINRMREKFSLAWDGSSCLKNLGYLHKEFIPLLLLSKSREPENISMENRHNSVMTKQAHIIDITALFGPDKKHVPQTVVLHGAPGIGKTILTRKIMLDWANGDLFQDRFRNVFYLNCRTLNLMSEMSLADLISKDWPDLQVPIEAIKSKPKALLFIIDGFEELKWPFEEPESELCHHWKEKHPMPILLGSLLRKTIFPKSSLLITTRPSAMRMLKFLPDKPHCVEILGFTEANIETYISKFFKTEAKVLKALSVIKANDTLWNMCSVPLECWIVCTCLKQHMERGEEPMLIPQTTTALYVSYLSFGLSNDGSYPSQHHDTQLRGLCSLAAEEFWGGKSTFDRDDLERHGLDVSDDSAFLGMYILEKKNGYNNCYSFIHRRFLEFFAAMFYVLEEEKERTDDPIFGRGIKELLEQYREYGTEVFIVRFLFGLLNEETVRELERNFTCPISERVKAELLQWIIAESNVHRTMNPLLYPDPLEMFHCLYEIQKEALVKQAMEYFPRIRLSLHTQKDVLVSIFCIKLCCSVEGMWLHVSQTLALMYSSPLILSQWQELISILSHKQSLKELELNGSFLDDRSMKIFYKELRHPNCKLQTLRLPLTELSKDMKKDLEALLKTKPSIKNIETIPDVDMKKEKCHNSPQEHQKSRPGEGTPQTKPEVTPSLSPFDSSKDKQLDLERCHNKFLGPNGPVNLELIDKNRNIYRVHLPMAGFYHWPDAGLGFSVKSEVTVDIEFGTWNRHLDWTQKQSWMIAGPLFHIRVDPEVVTSVHLPHFVYLQGGKFDVSLFKIAHFKEEGMVLENPTRVESSHAILENPSFSSMGVLLRIMHSTFKFIPIYSTTLVYCHLRDEDITLHLYLIPSDCTIRKAIDEEEAKFRFSRLHKPSPVTPLYIGSRFLVSGSKHLEIMPAELELCYQSAGECQFFSEIYSSNVKEKISLDLRHPNGTLVWETLVRSGDLGLACAPVSSGPTGLHFVDQHRDQIISRVTAVDMILDKLYSQFLSNEEYEHIRAEKTNPDKMRRLFSFSTSWDRNYRDHLYKVLKETHPHLINEIHNTDKASVKRPLGANNIATSPYKLN</sequence>
<reference evidence="15" key="3">
    <citation type="submission" date="2025-09" db="UniProtKB">
        <authorList>
            <consortium name="Ensembl"/>
        </authorList>
    </citation>
    <scope>IDENTIFICATION</scope>
</reference>
<reference evidence="16" key="1">
    <citation type="submission" date="2018-12" db="EMBL/GenBank/DDBJ databases">
        <authorList>
            <person name="Yazar S."/>
        </authorList>
    </citation>
    <scope>NUCLEOTIDE SEQUENCE [LARGE SCALE GENOMIC DNA]</scope>
</reference>
<keyword evidence="6" id="KW-0677">Repeat</keyword>
<name>A0A4X2KTT6_VOMUR</name>
<dbReference type="InterPro" id="IPR007111">
    <property type="entry name" value="NACHT_NTPase"/>
</dbReference>
<dbReference type="GO" id="GO:0005524">
    <property type="term" value="F:ATP binding"/>
    <property type="evidence" value="ECO:0007669"/>
    <property type="project" value="UniProtKB-KW"/>
</dbReference>